<evidence type="ECO:0000313" key="2">
    <source>
        <dbReference type="Proteomes" id="UP000196102"/>
    </source>
</evidence>
<proteinExistence type="predicted"/>
<organism evidence="1 2">
    <name type="scientific">Nonlabens dokdonensis</name>
    <dbReference type="NCBI Taxonomy" id="328515"/>
    <lineage>
        <taxon>Bacteria</taxon>
        <taxon>Pseudomonadati</taxon>
        <taxon>Bacteroidota</taxon>
        <taxon>Flavobacteriia</taxon>
        <taxon>Flavobacteriales</taxon>
        <taxon>Flavobacteriaceae</taxon>
        <taxon>Nonlabens</taxon>
    </lineage>
</organism>
<evidence type="ECO:0000313" key="1">
    <source>
        <dbReference type="EMBL" id="OUS21545.1"/>
    </source>
</evidence>
<dbReference type="RefSeq" id="WP_303685421.1">
    <property type="nucleotide sequence ID" value="NZ_CAJXYO010000027.1"/>
</dbReference>
<dbReference type="AlphaFoldDB" id="A0A1Z8BG59"/>
<reference evidence="2" key="1">
    <citation type="journal article" date="2017" name="Proc. Natl. Acad. Sci. U.S.A.">
        <title>Simulation of Deepwater Horizon oil plume reveals substrate specialization within a complex community of hydrocarbon-degraders.</title>
        <authorList>
            <person name="Hu P."/>
            <person name="Dubinsky E.A."/>
            <person name="Probst A.J."/>
            <person name="Wang J."/>
            <person name="Sieber C.M.K."/>
            <person name="Tom L.M."/>
            <person name="Gardinali P."/>
            <person name="Banfield J.F."/>
            <person name="Atlas R.M."/>
            <person name="Andersen G.L."/>
        </authorList>
    </citation>
    <scope>NUCLEOTIDE SEQUENCE [LARGE SCALE GENOMIC DNA]</scope>
</reference>
<dbReference type="PROSITE" id="PS51257">
    <property type="entry name" value="PROKAR_LIPOPROTEIN"/>
    <property type="match status" value="1"/>
</dbReference>
<dbReference type="EMBL" id="MAAX01000014">
    <property type="protein sequence ID" value="OUS21545.1"/>
    <property type="molecule type" value="Genomic_DNA"/>
</dbReference>
<accession>A0A1Z8BG59</accession>
<name>A0A1Z8BG59_9FLAO</name>
<gene>
    <name evidence="1" type="ORF">A9Q93_00555</name>
</gene>
<comment type="caution">
    <text evidence="1">The sequence shown here is derived from an EMBL/GenBank/DDBJ whole genome shotgun (WGS) entry which is preliminary data.</text>
</comment>
<sequence>MKKAVIAFICLVFIASCKNDQKPLETVQVKELTTAQKIAAEAGIDNWSDIEEIKFSFNVDKNGSTVMTRHWSWNPNTNAVQLIAREDTVNYNRKATLDSIQLSTDRGFINDIYWLLPEYKLIWDQGTSITEEKSQVAPISKNTLDKVTILYTGDGGYTPGDAYDMYYDKDYKVREWAYRRQNDTTIGMATTFEDFKTIKGLTFATTHKTADGSTNINFTDIEITKKK</sequence>
<dbReference type="Proteomes" id="UP000196102">
    <property type="component" value="Unassembled WGS sequence"/>
</dbReference>
<protein>
    <submittedName>
        <fullName evidence="1">Selenophosphate synthetase</fullName>
    </submittedName>
</protein>